<evidence type="ECO:0000313" key="3">
    <source>
        <dbReference type="Proteomes" id="UP001230328"/>
    </source>
</evidence>
<accession>A0ABU0SWD9</accession>
<dbReference type="EMBL" id="JAUSZI010000002">
    <property type="protein sequence ID" value="MDQ1026844.1"/>
    <property type="molecule type" value="Genomic_DNA"/>
</dbReference>
<dbReference type="Proteomes" id="UP001230328">
    <property type="component" value="Unassembled WGS sequence"/>
</dbReference>
<gene>
    <name evidence="2" type="ORF">QF035_004426</name>
</gene>
<evidence type="ECO:0000256" key="1">
    <source>
        <dbReference type="SAM" id="MobiDB-lite"/>
    </source>
</evidence>
<comment type="caution">
    <text evidence="2">The sequence shown here is derived from an EMBL/GenBank/DDBJ whole genome shotgun (WGS) entry which is preliminary data.</text>
</comment>
<evidence type="ECO:0000313" key="2">
    <source>
        <dbReference type="EMBL" id="MDQ1026844.1"/>
    </source>
</evidence>
<keyword evidence="3" id="KW-1185">Reference proteome</keyword>
<proteinExistence type="predicted"/>
<reference evidence="2 3" key="1">
    <citation type="submission" date="2023-07" db="EMBL/GenBank/DDBJ databases">
        <title>Comparative genomics of wheat-associated soil bacteria to identify genetic determinants of phenazine resistance.</title>
        <authorList>
            <person name="Mouncey N."/>
        </authorList>
    </citation>
    <scope>NUCLEOTIDE SEQUENCE [LARGE SCALE GENOMIC DNA]</scope>
    <source>
        <strain evidence="2 3">V2I4</strain>
    </source>
</reference>
<organism evidence="2 3">
    <name type="scientific">Streptomyces umbrinus</name>
    <dbReference type="NCBI Taxonomy" id="67370"/>
    <lineage>
        <taxon>Bacteria</taxon>
        <taxon>Bacillati</taxon>
        <taxon>Actinomycetota</taxon>
        <taxon>Actinomycetes</taxon>
        <taxon>Kitasatosporales</taxon>
        <taxon>Streptomycetaceae</taxon>
        <taxon>Streptomyces</taxon>
        <taxon>Streptomyces phaeochromogenes group</taxon>
    </lineage>
</organism>
<name>A0ABU0SWD9_9ACTN</name>
<sequence length="58" mass="6361">MDATDCKVPGPYITLRISRDSGRTWSPKVTYEPGREAPPIESPGRFPPCQCPKCGPLT</sequence>
<evidence type="ECO:0008006" key="4">
    <source>
        <dbReference type="Google" id="ProtNLM"/>
    </source>
</evidence>
<feature type="region of interest" description="Disordered" evidence="1">
    <location>
        <begin position="23"/>
        <end position="43"/>
    </location>
</feature>
<protein>
    <recommendedName>
        <fullName evidence="4">Exo-alpha-sialidase</fullName>
    </recommendedName>
</protein>